<dbReference type="RefSeq" id="WP_367408465.1">
    <property type="nucleotide sequence ID" value="NZ_JARNBH010000042.1"/>
</dbReference>
<accession>A0AAW9NJH0</accession>
<evidence type="ECO:0000313" key="2">
    <source>
        <dbReference type="Proteomes" id="UP001307168"/>
    </source>
</evidence>
<reference evidence="1 2" key="1">
    <citation type="submission" date="2023-03" db="EMBL/GenBank/DDBJ databases">
        <title>Bacillus Genome Sequencing.</title>
        <authorList>
            <person name="Dunlap C."/>
        </authorList>
    </citation>
    <scope>NUCLEOTIDE SEQUENCE [LARGE SCALE GENOMIC DNA]</scope>
    <source>
        <strain evidence="1 2">B-41290</strain>
    </source>
</reference>
<dbReference type="AlphaFoldDB" id="A0AAW9NJH0"/>
<comment type="caution">
    <text evidence="1">The sequence shown here is derived from an EMBL/GenBank/DDBJ whole genome shotgun (WGS) entry which is preliminary data.</text>
</comment>
<dbReference type="EMBL" id="JARNBH010000042">
    <property type="protein sequence ID" value="MEC0276926.1"/>
    <property type="molecule type" value="Genomic_DNA"/>
</dbReference>
<organism evidence="1 2">
    <name type="scientific">Peribacillus castrilensis</name>
    <dbReference type="NCBI Taxonomy" id="2897690"/>
    <lineage>
        <taxon>Bacteria</taxon>
        <taxon>Bacillati</taxon>
        <taxon>Bacillota</taxon>
        <taxon>Bacilli</taxon>
        <taxon>Bacillales</taxon>
        <taxon>Bacillaceae</taxon>
        <taxon>Peribacillus</taxon>
    </lineage>
</organism>
<proteinExistence type="predicted"/>
<name>A0AAW9NJH0_9BACI</name>
<sequence>MTIQKGLGAIADANKGSANYLKLKDGESTVIRFIQDPSEIVSVWEYSIQVGGKWRNVTALPKGECPLFAAGKRAGFKSYLIVHDKTDDKVKIFKANKDVGQQILGLIEEYGDLNGRDFKILRQGEKINTKYQFFARDKSDFDFEAVAEQIPNIEEMVAPMTAEAMKAMMNGLDQVTDAPAGGEGAKTGNDFPF</sequence>
<keyword evidence="2" id="KW-1185">Reference proteome</keyword>
<protein>
    <submittedName>
        <fullName evidence="1">Uncharacterized protein</fullName>
    </submittedName>
</protein>
<evidence type="ECO:0000313" key="1">
    <source>
        <dbReference type="EMBL" id="MEC0276926.1"/>
    </source>
</evidence>
<gene>
    <name evidence="1" type="ORF">P4706_28450</name>
</gene>
<dbReference type="Proteomes" id="UP001307168">
    <property type="component" value="Unassembled WGS sequence"/>
</dbReference>